<feature type="compositionally biased region" description="Basic and acidic residues" evidence="1">
    <location>
        <begin position="320"/>
        <end position="329"/>
    </location>
</feature>
<reference evidence="2" key="1">
    <citation type="submission" date="2014-11" db="EMBL/GenBank/DDBJ databases">
        <authorList>
            <person name="Otto D Thomas"/>
            <person name="Naeem Raeece"/>
        </authorList>
    </citation>
    <scope>NUCLEOTIDE SEQUENCE</scope>
</reference>
<dbReference type="AlphaFoldDB" id="A0A0G4G674"/>
<feature type="region of interest" description="Disordered" evidence="1">
    <location>
        <begin position="554"/>
        <end position="586"/>
    </location>
</feature>
<organism evidence="2">
    <name type="scientific">Chromera velia CCMP2878</name>
    <dbReference type="NCBI Taxonomy" id="1169474"/>
    <lineage>
        <taxon>Eukaryota</taxon>
        <taxon>Sar</taxon>
        <taxon>Alveolata</taxon>
        <taxon>Colpodellida</taxon>
        <taxon>Chromeraceae</taxon>
        <taxon>Chromera</taxon>
    </lineage>
</organism>
<proteinExistence type="predicted"/>
<evidence type="ECO:0000313" key="2">
    <source>
        <dbReference type="EMBL" id="CEM23948.1"/>
    </source>
</evidence>
<feature type="compositionally biased region" description="Basic and acidic residues" evidence="1">
    <location>
        <begin position="270"/>
        <end position="281"/>
    </location>
</feature>
<feature type="compositionally biased region" description="Low complexity" evidence="1">
    <location>
        <begin position="649"/>
        <end position="669"/>
    </location>
</feature>
<dbReference type="VEuPathDB" id="CryptoDB:Cvel_20430"/>
<feature type="region of interest" description="Disordered" evidence="1">
    <location>
        <begin position="270"/>
        <end position="300"/>
    </location>
</feature>
<dbReference type="EMBL" id="CDMZ01000917">
    <property type="protein sequence ID" value="CEM23948.1"/>
    <property type="molecule type" value="Genomic_DNA"/>
</dbReference>
<accession>A0A0G4G674</accession>
<feature type="region of interest" description="Disordered" evidence="1">
    <location>
        <begin position="312"/>
        <end position="336"/>
    </location>
</feature>
<evidence type="ECO:0000256" key="1">
    <source>
        <dbReference type="SAM" id="MobiDB-lite"/>
    </source>
</evidence>
<feature type="region of interest" description="Disordered" evidence="1">
    <location>
        <begin position="484"/>
        <end position="528"/>
    </location>
</feature>
<feature type="compositionally biased region" description="Polar residues" evidence="1">
    <location>
        <begin position="119"/>
        <end position="139"/>
    </location>
</feature>
<name>A0A0G4G674_9ALVE</name>
<feature type="compositionally biased region" description="Basic and acidic residues" evidence="1">
    <location>
        <begin position="141"/>
        <end position="164"/>
    </location>
</feature>
<protein>
    <submittedName>
        <fullName evidence="2">Uncharacterized protein</fullName>
    </submittedName>
</protein>
<feature type="region of interest" description="Disordered" evidence="1">
    <location>
        <begin position="438"/>
        <end position="471"/>
    </location>
</feature>
<feature type="compositionally biased region" description="Gly residues" evidence="1">
    <location>
        <begin position="514"/>
        <end position="523"/>
    </location>
</feature>
<gene>
    <name evidence="2" type="ORF">Cvel_20430</name>
</gene>
<sequence>MSRVSEMAALFGGTSVAQSAAEWEETQAKTKRELDTKVAEARDLMEHWKGVPGTETSRVDESKRVVVDNIKAVQMMGLMSAREAKALLESLGGSHHLVGSSSIQRAPGRLSVDKKAFLRSSSPQPSEGNTGASLPSSGVVTERKKQIERSKCVQREEGDLRHHGPTDITCAAGTVKRLQEVYRSEALGCEALRSSGRFLSESPDAMPHCLPLFPPSVPRVPLPGLSEQPVTSTKREQVIMEGQAREEETLGERGGKGKAEMDEVERLGAEGKMSVHPERPDSLPSAPTNPPYDKGQAPAVKAESLEAVRDQAGVGNHPELPPEKNKEEVQEGLGETETEVGVDRFATVLQSLKDGLAQIQLSAPNGPGATASSEEPCAREGGMGVEGGGILQSPPDGLSATHATALAKLLTAVVEHKKAVAAEQAARKLEEALQQMGMGVTPQGGMPYDGGTEENGETTGKAETSASSRGRVLRELTVEDLFLFKQKRKQGKSRQESMVGSPPRQQQTPERGGMKWGGGGVGGVPSSTAAVSSIKTNENFSPISARILDVSSGVESGNLKDVDSREGAAGGAANDGSQSDSGRSEGRLTIDEVSLSSFPFAVKVGNPAVDVRSDVFAEGKSEVLSVSGGTRATAAGIFRSMYAPLLSGPSATASSAVSGSVRGSVAAMSEKGTVD</sequence>
<feature type="region of interest" description="Disordered" evidence="1">
    <location>
        <begin position="119"/>
        <end position="164"/>
    </location>
</feature>
<feature type="region of interest" description="Disordered" evidence="1">
    <location>
        <begin position="649"/>
        <end position="675"/>
    </location>
</feature>